<name>A0A077QG46_XENBV</name>
<evidence type="ECO:0000256" key="6">
    <source>
        <dbReference type="ARBA" id="ARBA00022692"/>
    </source>
</evidence>
<keyword evidence="10 11" id="KW-0472">Membrane</keyword>
<dbReference type="AlphaFoldDB" id="A0A077QG46"/>
<reference evidence="12" key="1">
    <citation type="submission" date="2013-07" db="EMBL/GenBank/DDBJ databases">
        <title>Sub-species coevolution in mutualistic symbiosis.</title>
        <authorList>
            <person name="Murfin K."/>
            <person name="Klassen J."/>
            <person name="Lee M."/>
            <person name="Forst S."/>
            <person name="Stock P."/>
            <person name="Goodrich-Blair H."/>
        </authorList>
    </citation>
    <scope>NUCLEOTIDE SEQUENCE [LARGE SCALE GENOMIC DNA]</scope>
    <source>
        <strain evidence="12">Intermedium</strain>
    </source>
</reference>
<evidence type="ECO:0000256" key="9">
    <source>
        <dbReference type="ARBA" id="ARBA00022989"/>
    </source>
</evidence>
<dbReference type="GO" id="GO:0015846">
    <property type="term" value="P:polyamine transport"/>
    <property type="evidence" value="ECO:0007669"/>
    <property type="project" value="InterPro"/>
</dbReference>
<comment type="subcellular location">
    <subcellularLocation>
        <location evidence="2">Cell membrane</location>
        <topology evidence="2">Multi-pass membrane protein</topology>
    </subcellularLocation>
    <subcellularLocation>
        <location evidence="1">Periplasm</location>
    </subcellularLocation>
</comment>
<dbReference type="CDD" id="cd13664">
    <property type="entry name" value="PBP2_PotD_PotF_like_3"/>
    <property type="match status" value="1"/>
</dbReference>
<dbReference type="InterPro" id="IPR001188">
    <property type="entry name" value="Sperm_putr-bd"/>
</dbReference>
<evidence type="ECO:0000256" key="8">
    <source>
        <dbReference type="ARBA" id="ARBA00022764"/>
    </source>
</evidence>
<comment type="similarity">
    <text evidence="3">Belongs to the bacterial solute-binding protein PotD/PotF family.</text>
</comment>
<dbReference type="GO" id="GO:0019808">
    <property type="term" value="F:polyamine binding"/>
    <property type="evidence" value="ECO:0007669"/>
    <property type="project" value="InterPro"/>
</dbReference>
<evidence type="ECO:0000256" key="2">
    <source>
        <dbReference type="ARBA" id="ARBA00004651"/>
    </source>
</evidence>
<dbReference type="GO" id="GO:0006865">
    <property type="term" value="P:amino acid transport"/>
    <property type="evidence" value="ECO:0007669"/>
    <property type="project" value="InterPro"/>
</dbReference>
<evidence type="ECO:0000256" key="11">
    <source>
        <dbReference type="SAM" id="Phobius"/>
    </source>
</evidence>
<dbReference type="GO" id="GO:0005886">
    <property type="term" value="C:plasma membrane"/>
    <property type="evidence" value="ECO:0007669"/>
    <property type="project" value="UniProtKB-SubCell"/>
</dbReference>
<dbReference type="Proteomes" id="UP000028480">
    <property type="component" value="Unassembled WGS sequence"/>
</dbReference>
<keyword evidence="9 11" id="KW-1133">Transmembrane helix</keyword>
<keyword evidence="7" id="KW-0732">Signal</keyword>
<feature type="transmembrane region" description="Helical" evidence="11">
    <location>
        <begin position="188"/>
        <end position="209"/>
    </location>
</feature>
<gene>
    <name evidence="12" type="ORF">XBI1_760002</name>
</gene>
<accession>A0A077QG46</accession>
<sequence>MVTFNEWFIMAFSIALVLIVPGPTNTLLLSAGLQQGLSKSLILVIAEAIGYTVAIAIWGFFLLSLTQTLSWIYQLVKLLSAVYVLWLAFKLWMYSLKIDYFTDNQMNLINIFAHKGTNFVDVMVATFLNPKALLFVSTFIPISAFKSVNTFFPMLGIFLIILVPIGTLWISFGSLIYSYKYLRRFTAIFLRISSVILILFSFSLTYSGIAKAESSLVLYNWQSYTSPEILQKFKKEHNISITLLEYKSNEEALESIQLGKIDADLAVVADNFLLHWINAGLLQPIDVQSMTNFKNITPRWRTSPADPQRTYGIPWSWGVVGTVVHTDVYDGDINTWKVVLEPPTSLFGTINVGSDMNDLIYAAIRYHGGKICDSNPKLLEKVKKTLLEAKKHWAAMEYGSVNMMASGKFKAGIDWNGAALRQRRINSHIQFGFPREGVLIFSDNLVILKKSKNYENARLFLNFIMQPENAALNSAFHGYDSTIEGADKYLPLWMKNAPELKIPEHVLKNSDHSVMCSPFVQKEYLNIWQHLLKISY</sequence>
<dbReference type="GO" id="GO:0042597">
    <property type="term" value="C:periplasmic space"/>
    <property type="evidence" value="ECO:0007669"/>
    <property type="project" value="UniProtKB-SubCell"/>
</dbReference>
<feature type="transmembrane region" description="Helical" evidence="11">
    <location>
        <begin position="71"/>
        <end position="89"/>
    </location>
</feature>
<comment type="caution">
    <text evidence="12">The sequence shown here is derived from an EMBL/GenBank/DDBJ whole genome shotgun (WGS) entry which is preliminary data.</text>
</comment>
<dbReference type="RefSeq" id="WP_051874894.1">
    <property type="nucleotide sequence ID" value="NZ_CAWLWA010000060.1"/>
</dbReference>
<keyword evidence="4" id="KW-0813">Transport</keyword>
<evidence type="ECO:0000256" key="7">
    <source>
        <dbReference type="ARBA" id="ARBA00022729"/>
    </source>
</evidence>
<dbReference type="Pfam" id="PF01810">
    <property type="entry name" value="LysE"/>
    <property type="match status" value="1"/>
</dbReference>
<feature type="transmembrane region" description="Helical" evidence="11">
    <location>
        <begin position="151"/>
        <end position="176"/>
    </location>
</feature>
<dbReference type="InterPro" id="IPR006059">
    <property type="entry name" value="SBP"/>
</dbReference>
<evidence type="ECO:0000313" key="12">
    <source>
        <dbReference type="EMBL" id="CDH35022.1"/>
    </source>
</evidence>
<feature type="transmembrane region" description="Helical" evidence="11">
    <location>
        <begin position="122"/>
        <end position="145"/>
    </location>
</feature>
<evidence type="ECO:0000256" key="4">
    <source>
        <dbReference type="ARBA" id="ARBA00022448"/>
    </source>
</evidence>
<dbReference type="PANTHER" id="PTHR30222">
    <property type="entry name" value="SPERMIDINE/PUTRESCINE-BINDING PERIPLASMIC PROTEIN"/>
    <property type="match status" value="1"/>
</dbReference>
<evidence type="ECO:0000256" key="3">
    <source>
        <dbReference type="ARBA" id="ARBA00007173"/>
    </source>
</evidence>
<dbReference type="Gene3D" id="3.40.190.10">
    <property type="entry name" value="Periplasmic binding protein-like II"/>
    <property type="match status" value="2"/>
</dbReference>
<feature type="transmembrane region" description="Helical" evidence="11">
    <location>
        <begin position="41"/>
        <end position="65"/>
    </location>
</feature>
<evidence type="ECO:0000256" key="10">
    <source>
        <dbReference type="ARBA" id="ARBA00023136"/>
    </source>
</evidence>
<dbReference type="EMBL" id="CBTB010000286">
    <property type="protein sequence ID" value="CDH35022.1"/>
    <property type="molecule type" value="Genomic_DNA"/>
</dbReference>
<dbReference type="InterPro" id="IPR001123">
    <property type="entry name" value="LeuE-type"/>
</dbReference>
<protein>
    <submittedName>
        <fullName evidence="12">ABC transporter, periplasmic binding protein (Modular protein)</fullName>
    </submittedName>
</protein>
<proteinExistence type="inferred from homology"/>
<keyword evidence="5" id="KW-1003">Cell membrane</keyword>
<dbReference type="PRINTS" id="PR00909">
    <property type="entry name" value="SPERMDNBNDNG"/>
</dbReference>
<organism evidence="12">
    <name type="scientific">Xenorhabdus bovienii str. Intermedium</name>
    <dbReference type="NCBI Taxonomy" id="1379677"/>
    <lineage>
        <taxon>Bacteria</taxon>
        <taxon>Pseudomonadati</taxon>
        <taxon>Pseudomonadota</taxon>
        <taxon>Gammaproteobacteria</taxon>
        <taxon>Enterobacterales</taxon>
        <taxon>Morganellaceae</taxon>
        <taxon>Xenorhabdus</taxon>
    </lineage>
</organism>
<dbReference type="HOGENOM" id="CLU_508006_0_0_6"/>
<keyword evidence="6 11" id="KW-0812">Transmembrane</keyword>
<dbReference type="SUPFAM" id="SSF53850">
    <property type="entry name" value="Periplasmic binding protein-like II"/>
    <property type="match status" value="1"/>
</dbReference>
<keyword evidence="8" id="KW-0574">Periplasm</keyword>
<dbReference type="GO" id="GO:0030313">
    <property type="term" value="C:cell envelope"/>
    <property type="evidence" value="ECO:0007669"/>
    <property type="project" value="UniProtKB-ARBA"/>
</dbReference>
<evidence type="ECO:0000256" key="1">
    <source>
        <dbReference type="ARBA" id="ARBA00004418"/>
    </source>
</evidence>
<feature type="transmembrane region" description="Helical" evidence="11">
    <location>
        <begin position="6"/>
        <end position="29"/>
    </location>
</feature>
<dbReference type="PANTHER" id="PTHR30222:SF12">
    <property type="entry name" value="NORSPERMIDINE SENSOR"/>
    <property type="match status" value="1"/>
</dbReference>
<dbReference type="Pfam" id="PF13416">
    <property type="entry name" value="SBP_bac_8"/>
    <property type="match status" value="1"/>
</dbReference>
<evidence type="ECO:0000256" key="5">
    <source>
        <dbReference type="ARBA" id="ARBA00022475"/>
    </source>
</evidence>